<dbReference type="EMBL" id="QRDY01000022">
    <property type="protein sequence ID" value="RED54707.1"/>
    <property type="molecule type" value="Genomic_DNA"/>
</dbReference>
<evidence type="ECO:0000256" key="2">
    <source>
        <dbReference type="ARBA" id="ARBA00022448"/>
    </source>
</evidence>
<feature type="transmembrane region" description="Helical" evidence="7">
    <location>
        <begin position="88"/>
        <end position="109"/>
    </location>
</feature>
<proteinExistence type="predicted"/>
<organism evidence="9 10">
    <name type="scientific">Cohnella lupini</name>
    <dbReference type="NCBI Taxonomy" id="1294267"/>
    <lineage>
        <taxon>Bacteria</taxon>
        <taxon>Bacillati</taxon>
        <taxon>Bacillota</taxon>
        <taxon>Bacilli</taxon>
        <taxon>Bacillales</taxon>
        <taxon>Paenibacillaceae</taxon>
        <taxon>Cohnella</taxon>
    </lineage>
</organism>
<evidence type="ECO:0000313" key="9">
    <source>
        <dbReference type="EMBL" id="RED54707.1"/>
    </source>
</evidence>
<dbReference type="InterPro" id="IPR036259">
    <property type="entry name" value="MFS_trans_sf"/>
</dbReference>
<evidence type="ECO:0000256" key="4">
    <source>
        <dbReference type="ARBA" id="ARBA00022692"/>
    </source>
</evidence>
<evidence type="ECO:0000256" key="3">
    <source>
        <dbReference type="ARBA" id="ARBA00022475"/>
    </source>
</evidence>
<evidence type="ECO:0000259" key="8">
    <source>
        <dbReference type="PROSITE" id="PS50850"/>
    </source>
</evidence>
<dbReference type="InterPro" id="IPR050189">
    <property type="entry name" value="MFS_Efflux_Transporters"/>
</dbReference>
<sequence length="185" mass="20700">MGVKEKQSLRWLNTLKTVFFVRKPRLLVPIGIAVAKWMNWQVIFAALGMISFMLSSPIIVRGLFFSFFLSTSSSSMYSYATPFMESILHMNESAIGIMMLTLGVFSVIGSRMGGKWADKWGTVRMIIIGLSMLVVALALLPLISSPVFISLLLISFWIFSMAMTIPVSATRKGRMQQIPLHSPDR</sequence>
<evidence type="ECO:0000256" key="1">
    <source>
        <dbReference type="ARBA" id="ARBA00004651"/>
    </source>
</evidence>
<dbReference type="PROSITE" id="PS50850">
    <property type="entry name" value="MFS"/>
    <property type="match status" value="1"/>
</dbReference>
<keyword evidence="4 7" id="KW-0812">Transmembrane</keyword>
<protein>
    <submittedName>
        <fullName evidence="9">MFS transporter</fullName>
    </submittedName>
</protein>
<dbReference type="PANTHER" id="PTHR43124">
    <property type="entry name" value="PURINE EFFLUX PUMP PBUE"/>
    <property type="match status" value="1"/>
</dbReference>
<dbReference type="GO" id="GO:0022857">
    <property type="term" value="F:transmembrane transporter activity"/>
    <property type="evidence" value="ECO:0007669"/>
    <property type="project" value="InterPro"/>
</dbReference>
<dbReference type="AlphaFoldDB" id="A0A3D9HYY0"/>
<dbReference type="InterPro" id="IPR020846">
    <property type="entry name" value="MFS_dom"/>
</dbReference>
<dbReference type="Gene3D" id="1.20.1250.20">
    <property type="entry name" value="MFS general substrate transporter like domains"/>
    <property type="match status" value="1"/>
</dbReference>
<comment type="subcellular location">
    <subcellularLocation>
        <location evidence="1">Cell membrane</location>
        <topology evidence="1">Multi-pass membrane protein</topology>
    </subcellularLocation>
</comment>
<dbReference type="Proteomes" id="UP000256869">
    <property type="component" value="Unassembled WGS sequence"/>
</dbReference>
<evidence type="ECO:0000313" key="10">
    <source>
        <dbReference type="Proteomes" id="UP000256869"/>
    </source>
</evidence>
<keyword evidence="5 7" id="KW-1133">Transmembrane helix</keyword>
<feature type="transmembrane region" description="Helical" evidence="7">
    <location>
        <begin position="149"/>
        <end position="169"/>
    </location>
</feature>
<name>A0A3D9HYY0_9BACL</name>
<dbReference type="OrthoDB" id="2727100at2"/>
<keyword evidence="6 7" id="KW-0472">Membrane</keyword>
<dbReference type="PANTHER" id="PTHR43124:SF3">
    <property type="entry name" value="CHLORAMPHENICOL EFFLUX PUMP RV0191"/>
    <property type="match status" value="1"/>
</dbReference>
<dbReference type="GO" id="GO:0005886">
    <property type="term" value="C:plasma membrane"/>
    <property type="evidence" value="ECO:0007669"/>
    <property type="project" value="UniProtKB-SubCell"/>
</dbReference>
<evidence type="ECO:0000256" key="7">
    <source>
        <dbReference type="SAM" id="Phobius"/>
    </source>
</evidence>
<dbReference type="Pfam" id="PF07690">
    <property type="entry name" value="MFS_1"/>
    <property type="match status" value="1"/>
</dbReference>
<feature type="transmembrane region" description="Helical" evidence="7">
    <location>
        <begin position="42"/>
        <end position="68"/>
    </location>
</feature>
<dbReference type="SUPFAM" id="SSF103473">
    <property type="entry name" value="MFS general substrate transporter"/>
    <property type="match status" value="1"/>
</dbReference>
<keyword evidence="2" id="KW-0813">Transport</keyword>
<feature type="transmembrane region" description="Helical" evidence="7">
    <location>
        <begin position="121"/>
        <end position="143"/>
    </location>
</feature>
<evidence type="ECO:0000256" key="6">
    <source>
        <dbReference type="ARBA" id="ARBA00023136"/>
    </source>
</evidence>
<dbReference type="InterPro" id="IPR011701">
    <property type="entry name" value="MFS"/>
</dbReference>
<keyword evidence="10" id="KW-1185">Reference proteome</keyword>
<feature type="domain" description="Major facilitator superfamily (MFS) profile" evidence="8">
    <location>
        <begin position="59"/>
        <end position="185"/>
    </location>
</feature>
<gene>
    <name evidence="9" type="ORF">DFP95_12232</name>
</gene>
<comment type="caution">
    <text evidence="9">The sequence shown here is derived from an EMBL/GenBank/DDBJ whole genome shotgun (WGS) entry which is preliminary data.</text>
</comment>
<keyword evidence="3" id="KW-1003">Cell membrane</keyword>
<evidence type="ECO:0000256" key="5">
    <source>
        <dbReference type="ARBA" id="ARBA00022989"/>
    </source>
</evidence>
<reference evidence="9 10" key="1">
    <citation type="submission" date="2018-07" db="EMBL/GenBank/DDBJ databases">
        <title>Genomic Encyclopedia of Type Strains, Phase III (KMG-III): the genomes of soil and plant-associated and newly described type strains.</title>
        <authorList>
            <person name="Whitman W."/>
        </authorList>
    </citation>
    <scope>NUCLEOTIDE SEQUENCE [LARGE SCALE GENOMIC DNA]</scope>
    <source>
        <strain evidence="9 10">CECT 8236</strain>
    </source>
</reference>
<accession>A0A3D9HYY0</accession>